<evidence type="ECO:0000256" key="7">
    <source>
        <dbReference type="ARBA" id="ARBA00022989"/>
    </source>
</evidence>
<dbReference type="SMART" id="SM00563">
    <property type="entry name" value="PlsC"/>
    <property type="match status" value="1"/>
</dbReference>
<evidence type="ECO:0000256" key="6">
    <source>
        <dbReference type="ARBA" id="ARBA00022692"/>
    </source>
</evidence>
<dbReference type="OrthoDB" id="10051137at2759"/>
<sequence>MILLAMGSLIYILFVPWNVLLLCIVFLASIGKSLGVRKLYIKILLYVFEFGRRNIEHANRQKHNRIIADESEDEGFGEGRPSKGEAIILRTAVADRNCLISREKELILLPELSPSQQKTSLENGEEKVNSSEKIDFDLKHWLRSLDYTKSGIESIIEDQVTWRFEAEELKNWNFLTRTNQTYEYLILLPLRLYIFCFGIIWLSLTTPLIGKLPDSSFKRWLNHRCYLIAFRILTRSLSAVITIHNKQWRPQKGSICVANHTSPIDCIILSNDNCYSLISQRHGGILGTVQRSLNRASPHIWFERSEAKDRGLVSQRQVYWFSGFCLSDFFGCKCRLKEHTSNSKNPPMLIFPEGTCINNTSVMQFKKGSFEVGCPIYPVAIKYDTRFGDAFWNSSKYSMGEYLFMMMTSWAIVCDVWYLPPVHQEQGETSVEYANRVKQLIAQQGGLVDLGWSTKALEAEKRVDGEATGKIEQGVEARLSWQFFAELQYL</sequence>
<evidence type="ECO:0000256" key="5">
    <source>
        <dbReference type="ARBA" id="ARBA00022679"/>
    </source>
</evidence>
<dbReference type="GO" id="GO:0008654">
    <property type="term" value="P:phospholipid biosynthetic process"/>
    <property type="evidence" value="ECO:0007669"/>
    <property type="project" value="UniProtKB-KW"/>
</dbReference>
<evidence type="ECO:0000256" key="10">
    <source>
        <dbReference type="ARBA" id="ARBA00023209"/>
    </source>
</evidence>
<dbReference type="GO" id="GO:0019432">
    <property type="term" value="P:triglyceride biosynthetic process"/>
    <property type="evidence" value="ECO:0007669"/>
    <property type="project" value="TreeGrafter"/>
</dbReference>
<comment type="similarity">
    <text evidence="3">Belongs to the 1-acyl-sn-glycerol-3-phosphate acyltransferase family.</text>
</comment>
<keyword evidence="7" id="KW-1133">Transmembrane helix</keyword>
<evidence type="ECO:0000256" key="8">
    <source>
        <dbReference type="ARBA" id="ARBA00023098"/>
    </source>
</evidence>
<evidence type="ECO:0000256" key="13">
    <source>
        <dbReference type="ARBA" id="ARBA00025707"/>
    </source>
</evidence>
<dbReference type="InterPro" id="IPR002123">
    <property type="entry name" value="Plipid/glycerol_acylTrfase"/>
</dbReference>
<dbReference type="PANTHER" id="PTHR23063:SF2">
    <property type="entry name" value="GLYCEROL-3-PHOSPHATE ACYLTRANSFERASE 4, ISOFORM D-RELATED"/>
    <property type="match status" value="1"/>
</dbReference>
<evidence type="ECO:0000256" key="12">
    <source>
        <dbReference type="ARBA" id="ARBA00023315"/>
    </source>
</evidence>
<dbReference type="Pfam" id="PF01553">
    <property type="entry name" value="Acyltransferase"/>
    <property type="match status" value="1"/>
</dbReference>
<keyword evidence="9" id="KW-0472">Membrane</keyword>
<dbReference type="OMA" id="LMRIMQR"/>
<gene>
    <name evidence="14" type="ORF">YQE_01865</name>
</gene>
<keyword evidence="5" id="KW-0808">Transferase</keyword>
<evidence type="ECO:0000256" key="2">
    <source>
        <dbReference type="ARBA" id="ARBA00005189"/>
    </source>
</evidence>
<dbReference type="SUPFAM" id="SSF69593">
    <property type="entry name" value="Glycerol-3-phosphate (1)-acyltransferase"/>
    <property type="match status" value="1"/>
</dbReference>
<keyword evidence="11" id="KW-1208">Phospholipid metabolism</keyword>
<dbReference type="GO" id="GO:0004366">
    <property type="term" value="F:glycerol-3-phosphate O-acyltransferase activity"/>
    <property type="evidence" value="ECO:0007669"/>
    <property type="project" value="TreeGrafter"/>
</dbReference>
<evidence type="ECO:0000256" key="9">
    <source>
        <dbReference type="ARBA" id="ARBA00023136"/>
    </source>
</evidence>
<comment type="subcellular location">
    <subcellularLocation>
        <location evidence="1">Membrane</location>
    </subcellularLocation>
</comment>
<keyword evidence="4" id="KW-0444">Lipid biosynthesis</keyword>
<feature type="non-terminal residue" evidence="14">
    <location>
        <position position="1"/>
    </location>
</feature>
<accession>N6UJ19</accession>
<name>N6UJ19_DENPD</name>
<dbReference type="EMBL" id="KB740065">
    <property type="protein sequence ID" value="ENN81745.1"/>
    <property type="molecule type" value="Genomic_DNA"/>
</dbReference>
<protein>
    <submittedName>
        <fullName evidence="14">Uncharacterized protein</fullName>
    </submittedName>
</protein>
<keyword evidence="8" id="KW-0443">Lipid metabolism</keyword>
<evidence type="ECO:0000256" key="11">
    <source>
        <dbReference type="ARBA" id="ARBA00023264"/>
    </source>
</evidence>
<evidence type="ECO:0000256" key="4">
    <source>
        <dbReference type="ARBA" id="ARBA00022516"/>
    </source>
</evidence>
<keyword evidence="6" id="KW-0812">Transmembrane</keyword>
<evidence type="ECO:0000313" key="14">
    <source>
        <dbReference type="EMBL" id="ENN81745.1"/>
    </source>
</evidence>
<keyword evidence="12" id="KW-0012">Acyltransferase</keyword>
<dbReference type="HOGENOM" id="CLU_031080_2_1_1"/>
<comment type="pathway">
    <text evidence="13">Phospholipid metabolism.</text>
</comment>
<keyword evidence="10" id="KW-0594">Phospholipid biosynthesis</keyword>
<dbReference type="GO" id="GO:0016020">
    <property type="term" value="C:membrane"/>
    <property type="evidence" value="ECO:0007669"/>
    <property type="project" value="UniProtKB-SubCell"/>
</dbReference>
<dbReference type="AlphaFoldDB" id="N6UJ19"/>
<comment type="pathway">
    <text evidence="2">Lipid metabolism.</text>
</comment>
<dbReference type="PANTHER" id="PTHR23063">
    <property type="entry name" value="PHOSPHOLIPID ACYLTRANSFERASE"/>
    <property type="match status" value="1"/>
</dbReference>
<organism evidence="14">
    <name type="scientific">Dendroctonus ponderosae</name>
    <name type="common">Mountain pine beetle</name>
    <dbReference type="NCBI Taxonomy" id="77166"/>
    <lineage>
        <taxon>Eukaryota</taxon>
        <taxon>Metazoa</taxon>
        <taxon>Ecdysozoa</taxon>
        <taxon>Arthropoda</taxon>
        <taxon>Hexapoda</taxon>
        <taxon>Insecta</taxon>
        <taxon>Pterygota</taxon>
        <taxon>Neoptera</taxon>
        <taxon>Endopterygota</taxon>
        <taxon>Coleoptera</taxon>
        <taxon>Polyphaga</taxon>
        <taxon>Cucujiformia</taxon>
        <taxon>Curculionidae</taxon>
        <taxon>Scolytinae</taxon>
        <taxon>Dendroctonus</taxon>
    </lineage>
</organism>
<evidence type="ECO:0000256" key="3">
    <source>
        <dbReference type="ARBA" id="ARBA00008655"/>
    </source>
</evidence>
<proteinExistence type="inferred from homology"/>
<dbReference type="GO" id="GO:0005783">
    <property type="term" value="C:endoplasmic reticulum"/>
    <property type="evidence" value="ECO:0007669"/>
    <property type="project" value="TreeGrafter"/>
</dbReference>
<evidence type="ECO:0000256" key="1">
    <source>
        <dbReference type="ARBA" id="ARBA00004370"/>
    </source>
</evidence>
<dbReference type="InterPro" id="IPR045252">
    <property type="entry name" value="LPCAT1-like"/>
</dbReference>
<dbReference type="CDD" id="cd07991">
    <property type="entry name" value="LPLAT_LPCAT1-like"/>
    <property type="match status" value="1"/>
</dbReference>
<reference evidence="14" key="1">
    <citation type="journal article" date="2013" name="Genome Biol.">
        <title>Draft genome of the mountain pine beetle, Dendroctonus ponderosae Hopkins, a major forest pest.</title>
        <authorList>
            <person name="Keeling C.I."/>
            <person name="Yuen M.M."/>
            <person name="Liao N.Y."/>
            <person name="Docking T.R."/>
            <person name="Chan S.K."/>
            <person name="Taylor G.A."/>
            <person name="Palmquist D.L."/>
            <person name="Jackman S.D."/>
            <person name="Nguyen A."/>
            <person name="Li M."/>
            <person name="Henderson H."/>
            <person name="Janes J.K."/>
            <person name="Zhao Y."/>
            <person name="Pandoh P."/>
            <person name="Moore R."/>
            <person name="Sperling F.A."/>
            <person name="Huber D.P."/>
            <person name="Birol I."/>
            <person name="Jones S.J."/>
            <person name="Bohlmann J."/>
        </authorList>
    </citation>
    <scope>NUCLEOTIDE SEQUENCE</scope>
</reference>